<protein>
    <recommendedName>
        <fullName evidence="3">YhcG N-terminal domain-containing protein</fullName>
    </recommendedName>
</protein>
<dbReference type="Proteomes" id="UP000178082">
    <property type="component" value="Unassembled WGS sequence"/>
</dbReference>
<dbReference type="AlphaFoldDB" id="A0A1F7SNG2"/>
<name>A0A1F7SNG2_9BACT</name>
<dbReference type="EMBL" id="MGDI01000002">
    <property type="protein sequence ID" value="OGL55316.1"/>
    <property type="molecule type" value="Genomic_DNA"/>
</dbReference>
<organism evidence="1 2">
    <name type="scientific">Candidatus Schekmanbacteria bacterium RIFCSPLOWO2_12_FULL_38_15</name>
    <dbReference type="NCBI Taxonomy" id="1817883"/>
    <lineage>
        <taxon>Bacteria</taxon>
        <taxon>Candidatus Schekmaniibacteriota</taxon>
    </lineage>
</organism>
<evidence type="ECO:0008006" key="3">
    <source>
        <dbReference type="Google" id="ProtNLM"/>
    </source>
</evidence>
<accession>A0A1F7SNG2</accession>
<evidence type="ECO:0000313" key="1">
    <source>
        <dbReference type="EMBL" id="OGL55316.1"/>
    </source>
</evidence>
<gene>
    <name evidence="1" type="ORF">A3G31_04745</name>
</gene>
<dbReference type="STRING" id="1817883.A3G31_04745"/>
<comment type="caution">
    <text evidence="1">The sequence shown here is derived from an EMBL/GenBank/DDBJ whole genome shotgun (WGS) entry which is preliminary data.</text>
</comment>
<sequence>MKGRIEMPVITTTEYKTFLKEIKERIYKAQYDALKSVNKELIKLYWDIGKLKQPVLFSPT</sequence>
<proteinExistence type="predicted"/>
<evidence type="ECO:0000313" key="2">
    <source>
        <dbReference type="Proteomes" id="UP000178082"/>
    </source>
</evidence>
<reference evidence="1 2" key="1">
    <citation type="journal article" date="2016" name="Nat. Commun.">
        <title>Thousands of microbial genomes shed light on interconnected biogeochemical processes in an aquifer system.</title>
        <authorList>
            <person name="Anantharaman K."/>
            <person name="Brown C.T."/>
            <person name="Hug L.A."/>
            <person name="Sharon I."/>
            <person name="Castelle C.J."/>
            <person name="Probst A.J."/>
            <person name="Thomas B.C."/>
            <person name="Singh A."/>
            <person name="Wilkins M.J."/>
            <person name="Karaoz U."/>
            <person name="Brodie E.L."/>
            <person name="Williams K.H."/>
            <person name="Hubbard S.S."/>
            <person name="Banfield J.F."/>
        </authorList>
    </citation>
    <scope>NUCLEOTIDE SEQUENCE [LARGE SCALE GENOMIC DNA]</scope>
</reference>